<feature type="coiled-coil region" evidence="3">
    <location>
        <begin position="582"/>
        <end position="609"/>
    </location>
</feature>
<dbReference type="InterPro" id="IPR019183">
    <property type="entry name" value="NAA25_NatB_aux_su"/>
</dbReference>
<keyword evidence="2" id="KW-0802">TPR repeat</keyword>
<dbReference type="SMART" id="SM00028">
    <property type="entry name" value="TPR"/>
    <property type="match status" value="2"/>
</dbReference>
<sequence length="984" mass="111254">MATKFGLAGGIPERRVRPIWDAIDSRQYKNALKLSTSLLSKYPNSPYALALKALILERMGKPDEALSICLNAKDLLYKNDSLLMDDLTLSTLQIVFQRLDRLDLATSCYEYACGKFPNNLELMMGLFNCYVREYSFVKQQQTAIRMYKLVGEERFLLWAICSIQLQVFCGNGGEKLLVLAEGLIKKHIGSHSLHEPEALIVYLSILEQQAKYGDALEVLSGKLGSLLMIDIDKLRIQGRLLARSGDYTSAADIYQKILEISPDDWECFLHYLGCLLEDDSSWNHEADSDSIHRPKHVDFKVSHLTDDKFESCMSNALAFVQRLLVDTTDDPVRGPYLAALEIKRRKHVYGTGSDDELVEALLKYYLKFGHLACFSSDIEAFVQQLTPDKKTEFMDKIVKSCDSVTATGTKVLGQSITIFKLRELIGNLLNLPVVELENLAAEMVEMFCKNLPLSKDLDPQENMHGEELLCLASSLLVQYKILLVHLYSHLGVLSLAYEWYKSLDVKNILTETVSHHILPQMLVSPLWEDLRSLLKDYLRFMDDHFRESADLTFLAYRHRNYSKVIEFVQFKERLQRSDQYLVAKVETSILQLKQKADSIEEEERVLEDLKCGGHFVELSNEIGSKSLSFNEDLSLRPWWTPTSEKNYLLGPFEGIAYCPKEDLAKEREEIVRRVIEKKSLLPRLIYLSIQSASALNKDNIEMNGSSSSDPNISKELKYLLERYAKMLGSTFSDAVDVLMRVSTDQKSSQAFGSDTVDWLHFAVFLNAWNLSSHELSLPDGNNSGHSIIHVVDTLLINHVSEKIKISDPLKFTGGQDFSTLVLLVTEPLAWHSIILQSCVRSSFPSGKKKKKGGATEHHSSQLLNALRDSTHSLYDVVEEVTKWLRKHINTPEESHVEMLVSSIRRNGEHAGGPGAVFQVLENVVPSLDASEVGGRIFRALKSWSAVDVARKVAKGNSDVLSQFLQICMSKVKSLQALKQQIAQF</sequence>
<proteinExistence type="inferred from homology"/>
<dbReference type="PROSITE" id="PS50005">
    <property type="entry name" value="TPR"/>
    <property type="match status" value="1"/>
</dbReference>
<evidence type="ECO:0000256" key="1">
    <source>
        <dbReference type="ARBA" id="ARBA00006298"/>
    </source>
</evidence>
<evidence type="ECO:0000256" key="3">
    <source>
        <dbReference type="SAM" id="Coils"/>
    </source>
</evidence>
<gene>
    <name evidence="4" type="ORF">LITE_LOCUS10439</name>
</gene>
<organism evidence="4 5">
    <name type="scientific">Linum tenue</name>
    <dbReference type="NCBI Taxonomy" id="586396"/>
    <lineage>
        <taxon>Eukaryota</taxon>
        <taxon>Viridiplantae</taxon>
        <taxon>Streptophyta</taxon>
        <taxon>Embryophyta</taxon>
        <taxon>Tracheophyta</taxon>
        <taxon>Spermatophyta</taxon>
        <taxon>Magnoliopsida</taxon>
        <taxon>eudicotyledons</taxon>
        <taxon>Gunneridae</taxon>
        <taxon>Pentapetalae</taxon>
        <taxon>rosids</taxon>
        <taxon>fabids</taxon>
        <taxon>Malpighiales</taxon>
        <taxon>Linaceae</taxon>
        <taxon>Linum</taxon>
    </lineage>
</organism>
<name>A0AAV0ITS7_9ROSI</name>
<reference evidence="4" key="1">
    <citation type="submission" date="2022-08" db="EMBL/GenBank/DDBJ databases">
        <authorList>
            <person name="Gutierrez-Valencia J."/>
        </authorList>
    </citation>
    <scope>NUCLEOTIDE SEQUENCE</scope>
</reference>
<dbReference type="InterPro" id="IPR019734">
    <property type="entry name" value="TPR_rpt"/>
</dbReference>
<dbReference type="SUPFAM" id="SSF48452">
    <property type="entry name" value="TPR-like"/>
    <property type="match status" value="1"/>
</dbReference>
<dbReference type="PANTHER" id="PTHR22767:SF3">
    <property type="entry name" value="N-ALPHA-ACETYLTRANSFERASE 25, NATB AUXILIARY SUBUNIT"/>
    <property type="match status" value="1"/>
</dbReference>
<dbReference type="AlphaFoldDB" id="A0AAV0ITS7"/>
<accession>A0AAV0ITS7</accession>
<evidence type="ECO:0008006" key="6">
    <source>
        <dbReference type="Google" id="ProtNLM"/>
    </source>
</evidence>
<dbReference type="FunFam" id="1.25.40.1040:FF:000007">
    <property type="entry name" value="N-alpha-acetyltransferase 25, NatB auxiliary subunit"/>
    <property type="match status" value="1"/>
</dbReference>
<dbReference type="GO" id="GO:0031416">
    <property type="term" value="C:NatB complex"/>
    <property type="evidence" value="ECO:0007669"/>
    <property type="project" value="TreeGrafter"/>
</dbReference>
<comment type="similarity">
    <text evidence="1">Belongs to the MDM20/NAA25 family.</text>
</comment>
<evidence type="ECO:0000313" key="5">
    <source>
        <dbReference type="Proteomes" id="UP001154282"/>
    </source>
</evidence>
<dbReference type="Pfam" id="PF09797">
    <property type="entry name" value="NatB_MDM20"/>
    <property type="match status" value="1"/>
</dbReference>
<comment type="caution">
    <text evidence="4">The sequence shown here is derived from an EMBL/GenBank/DDBJ whole genome shotgun (WGS) entry which is preliminary data.</text>
</comment>
<dbReference type="InterPro" id="IPR011990">
    <property type="entry name" value="TPR-like_helical_dom_sf"/>
</dbReference>
<evidence type="ECO:0000313" key="4">
    <source>
        <dbReference type="EMBL" id="CAI0399725.1"/>
    </source>
</evidence>
<feature type="repeat" description="TPR" evidence="2">
    <location>
        <begin position="231"/>
        <end position="264"/>
    </location>
</feature>
<dbReference type="EMBL" id="CAMGYJ010000004">
    <property type="protein sequence ID" value="CAI0399725.1"/>
    <property type="molecule type" value="Genomic_DNA"/>
</dbReference>
<dbReference type="PANTHER" id="PTHR22767">
    <property type="entry name" value="N-TERMINAL ACETYLTRANSFERASE-RELATED"/>
    <property type="match status" value="1"/>
</dbReference>
<dbReference type="Gene3D" id="1.25.40.1040">
    <property type="match status" value="1"/>
</dbReference>
<dbReference type="Proteomes" id="UP001154282">
    <property type="component" value="Unassembled WGS sequence"/>
</dbReference>
<protein>
    <recommendedName>
        <fullName evidence="6">Phagocyte signaling-impaired protein</fullName>
    </recommendedName>
</protein>
<keyword evidence="3" id="KW-0175">Coiled coil</keyword>
<keyword evidence="5" id="KW-1185">Reference proteome</keyword>
<evidence type="ECO:0000256" key="2">
    <source>
        <dbReference type="PROSITE-ProRule" id="PRU00339"/>
    </source>
</evidence>